<accession>A0A9X2I834</accession>
<comment type="caution">
    <text evidence="1">The sequence shown here is derived from an EMBL/GenBank/DDBJ whole genome shotgun (WGS) entry which is preliminary data.</text>
</comment>
<proteinExistence type="predicted"/>
<sequence>MLRFIRNTFVILIAASILLFMYSDTIINWLQSQMTCCIPDLPDFHTRP</sequence>
<name>A0A9X2I834_9BACI</name>
<dbReference type="AlphaFoldDB" id="A0A9X2I834"/>
<dbReference type="EMBL" id="JAKRYL010000012">
    <property type="protein sequence ID" value="MCL7748030.1"/>
    <property type="molecule type" value="Genomic_DNA"/>
</dbReference>
<dbReference type="Proteomes" id="UP001139150">
    <property type="component" value="Unassembled WGS sequence"/>
</dbReference>
<dbReference type="RefSeq" id="WP_250096923.1">
    <property type="nucleotide sequence ID" value="NZ_JAKRYL010000012.1"/>
</dbReference>
<evidence type="ECO:0000313" key="1">
    <source>
        <dbReference type="EMBL" id="MCL7748030.1"/>
    </source>
</evidence>
<keyword evidence="2" id="KW-1185">Reference proteome</keyword>
<organism evidence="1 2">
    <name type="scientific">Halalkalibacter alkaliphilus</name>
    <dbReference type="NCBI Taxonomy" id="2917993"/>
    <lineage>
        <taxon>Bacteria</taxon>
        <taxon>Bacillati</taxon>
        <taxon>Bacillota</taxon>
        <taxon>Bacilli</taxon>
        <taxon>Bacillales</taxon>
        <taxon>Bacillaceae</taxon>
        <taxon>Halalkalibacter</taxon>
    </lineage>
</organism>
<gene>
    <name evidence="1" type="ORF">MF646_12940</name>
</gene>
<evidence type="ECO:0000313" key="2">
    <source>
        <dbReference type="Proteomes" id="UP001139150"/>
    </source>
</evidence>
<protein>
    <submittedName>
        <fullName evidence="1">Uncharacterized protein</fullName>
    </submittedName>
</protein>
<reference evidence="1" key="1">
    <citation type="submission" date="2022-02" db="EMBL/GenBank/DDBJ databases">
        <title>Halalkalibacter sp. nov. isolated from Lonar Lake, India.</title>
        <authorList>
            <person name="Joshi A."/>
            <person name="Thite S."/>
            <person name="Lodha T."/>
        </authorList>
    </citation>
    <scope>NUCLEOTIDE SEQUENCE</scope>
    <source>
        <strain evidence="1">MEB205</strain>
    </source>
</reference>